<sequence length="422" mass="46640">MTESPTDAVLDTRTLGRATLARQQLLERAEVAGDDDVVALVARVAGFQAQTPQTWYAGLWNRIADFDPTSVGRMIEDGRLVRIAVMRSTIHLVSPDDAYAWRRALQPVLDSELWQAQHKHLADHDALAIASAAREVLADEALTAKQLSERLASRWPDVAPRTIAYTARNAMPLVQVPPRGVWGKPGATRYRVLHDWVVETAERRGKTPPAWALAREVGDVVSSSCTSWFDRGRPGERPLRAADDSPELRALIRRYLAALGPATVQDVQAFTALTRLAETTDRMDDLVRTRDEKGRELLDVDGAPLPDADTPAPPRVMYDFDNTFLSHADRSRVGDDAVRAAWPRDTNGIVPGAVTLDGTTAGWWRLLRDGRGRPEDAARIEMELVRRPAAGERAALRREVDALLRFLAPGDGAREVRISRAA</sequence>
<evidence type="ECO:0008006" key="3">
    <source>
        <dbReference type="Google" id="ProtNLM"/>
    </source>
</evidence>
<keyword evidence="2" id="KW-1185">Reference proteome</keyword>
<proteinExistence type="predicted"/>
<dbReference type="AlphaFoldDB" id="C5C2A1"/>
<evidence type="ECO:0000313" key="2">
    <source>
        <dbReference type="Proteomes" id="UP000007962"/>
    </source>
</evidence>
<reference evidence="1 2" key="1">
    <citation type="journal article" date="2009" name="Stand. Genomic Sci.">
        <title>Complete genome sequence of Beutenbergia cavernae type strain (HKI 0122).</title>
        <authorList>
            <person name="Land M."/>
            <person name="Pukall R."/>
            <person name="Abt B."/>
            <person name="Goker M."/>
            <person name="Rohde M."/>
            <person name="Glavina Del Rio T."/>
            <person name="Tice H."/>
            <person name="Copeland A."/>
            <person name="Cheng J.F."/>
            <person name="Lucas S."/>
            <person name="Chen F."/>
            <person name="Nolan M."/>
            <person name="Bruce D."/>
            <person name="Goodwin L."/>
            <person name="Pitluck S."/>
            <person name="Ivanova N."/>
            <person name="Mavromatis K."/>
            <person name="Ovchinnikova G."/>
            <person name="Pati A."/>
            <person name="Chen A."/>
            <person name="Palaniappan K."/>
            <person name="Hauser L."/>
            <person name="Chang Y.J."/>
            <person name="Jefferies C.C."/>
            <person name="Saunders E."/>
            <person name="Brettin T."/>
            <person name="Detter J.C."/>
            <person name="Han C."/>
            <person name="Chain P."/>
            <person name="Bristow J."/>
            <person name="Eisen J.A."/>
            <person name="Markowitz V."/>
            <person name="Hugenholtz P."/>
            <person name="Kyrpides N.C."/>
            <person name="Klenk H.P."/>
            <person name="Lapidus A."/>
        </authorList>
    </citation>
    <scope>NUCLEOTIDE SEQUENCE [LARGE SCALE GENOMIC DNA]</scope>
    <source>
        <strain evidence="2">ATCC BAA-8 / DSM 12333 / NBRC 16432</strain>
    </source>
</reference>
<name>C5C2A1_BEUC1</name>
<gene>
    <name evidence="1" type="ordered locus">Bcav_3484</name>
</gene>
<dbReference type="eggNOG" id="COG3214">
    <property type="taxonomic scope" value="Bacteria"/>
</dbReference>
<accession>C5C2A1</accession>
<dbReference type="KEGG" id="bcv:Bcav_3484"/>
<dbReference type="PANTHER" id="PTHR38479:SF2">
    <property type="entry name" value="WINGED HELIX DNA-BINDING DOMAIN-CONTAINING PROTEIN"/>
    <property type="match status" value="1"/>
</dbReference>
<dbReference type="PANTHER" id="PTHR38479">
    <property type="entry name" value="LMO0824 PROTEIN"/>
    <property type="match status" value="1"/>
</dbReference>
<dbReference type="STRING" id="471853.Bcav_3484"/>
<dbReference type="Pfam" id="PF06224">
    <property type="entry name" value="AlkZ-like"/>
    <property type="match status" value="1"/>
</dbReference>
<evidence type="ECO:0000313" key="1">
    <source>
        <dbReference type="EMBL" id="ACQ81726.1"/>
    </source>
</evidence>
<dbReference type="RefSeq" id="WP_015883963.1">
    <property type="nucleotide sequence ID" value="NC_012669.1"/>
</dbReference>
<dbReference type="EMBL" id="CP001618">
    <property type="protein sequence ID" value="ACQ81726.1"/>
    <property type="molecule type" value="Genomic_DNA"/>
</dbReference>
<dbReference type="OrthoDB" id="9148135at2"/>
<dbReference type="Proteomes" id="UP000007962">
    <property type="component" value="Chromosome"/>
</dbReference>
<organism evidence="1 2">
    <name type="scientific">Beutenbergia cavernae (strain ATCC BAA-8 / DSM 12333 / CCUG 43141 / JCM 11478 / NBRC 16432 / NCIMB 13614 / HKI 0122)</name>
    <dbReference type="NCBI Taxonomy" id="471853"/>
    <lineage>
        <taxon>Bacteria</taxon>
        <taxon>Bacillati</taxon>
        <taxon>Actinomycetota</taxon>
        <taxon>Actinomycetes</taxon>
        <taxon>Micrococcales</taxon>
        <taxon>Beutenbergiaceae</taxon>
        <taxon>Beutenbergia</taxon>
    </lineage>
</organism>
<dbReference type="HOGENOM" id="CLU_047003_2_0_11"/>
<protein>
    <recommendedName>
        <fullName evidence="3">Winged helix DNA-binding domain-containing protein</fullName>
    </recommendedName>
</protein>
<dbReference type="InterPro" id="IPR009351">
    <property type="entry name" value="AlkZ-like"/>
</dbReference>